<feature type="region of interest" description="Disordered" evidence="1">
    <location>
        <begin position="43"/>
        <end position="125"/>
    </location>
</feature>
<feature type="compositionally biased region" description="Low complexity" evidence="1">
    <location>
        <begin position="43"/>
        <end position="78"/>
    </location>
</feature>
<comment type="caution">
    <text evidence="2">The sequence shown here is derived from an EMBL/GenBank/DDBJ whole genome shotgun (WGS) entry which is preliminary data.</text>
</comment>
<evidence type="ECO:0000256" key="1">
    <source>
        <dbReference type="SAM" id="MobiDB-lite"/>
    </source>
</evidence>
<proteinExistence type="predicted"/>
<dbReference type="Proteomes" id="UP000692954">
    <property type="component" value="Unassembled WGS sequence"/>
</dbReference>
<sequence>MRTRMRLALNGLMTKGRGLGIERSTIDQKAKSIIKEAILNTEILNEPNEINQPNNPIPSLNQLQKQQQQHQQTENKNQINEEKDQKQQQQNQSQQQDQEKKKLKIKSSKLKDVIQNKQIKKKNKQ</sequence>
<gene>
    <name evidence="2" type="ORF">PSON_ATCC_30995.1.T0660102</name>
</gene>
<protein>
    <submittedName>
        <fullName evidence="2">Uncharacterized protein</fullName>
    </submittedName>
</protein>
<evidence type="ECO:0000313" key="2">
    <source>
        <dbReference type="EMBL" id="CAD8096318.1"/>
    </source>
</evidence>
<reference evidence="2" key="1">
    <citation type="submission" date="2021-01" db="EMBL/GenBank/DDBJ databases">
        <authorList>
            <consortium name="Genoscope - CEA"/>
            <person name="William W."/>
        </authorList>
    </citation>
    <scope>NUCLEOTIDE SEQUENCE</scope>
</reference>
<dbReference type="AlphaFoldDB" id="A0A8S1NUI4"/>
<name>A0A8S1NUI4_9CILI</name>
<evidence type="ECO:0000313" key="3">
    <source>
        <dbReference type="Proteomes" id="UP000692954"/>
    </source>
</evidence>
<organism evidence="2 3">
    <name type="scientific">Paramecium sonneborni</name>
    <dbReference type="NCBI Taxonomy" id="65129"/>
    <lineage>
        <taxon>Eukaryota</taxon>
        <taxon>Sar</taxon>
        <taxon>Alveolata</taxon>
        <taxon>Ciliophora</taxon>
        <taxon>Intramacronucleata</taxon>
        <taxon>Oligohymenophorea</taxon>
        <taxon>Peniculida</taxon>
        <taxon>Parameciidae</taxon>
        <taxon>Paramecium</taxon>
    </lineage>
</organism>
<keyword evidence="3" id="KW-1185">Reference proteome</keyword>
<dbReference type="EMBL" id="CAJJDN010000066">
    <property type="protein sequence ID" value="CAD8096318.1"/>
    <property type="molecule type" value="Genomic_DNA"/>
</dbReference>
<accession>A0A8S1NUI4</accession>
<feature type="compositionally biased region" description="Low complexity" evidence="1">
    <location>
        <begin position="87"/>
        <end position="96"/>
    </location>
</feature>